<evidence type="ECO:0000256" key="2">
    <source>
        <dbReference type="SAM" id="Phobius"/>
    </source>
</evidence>
<evidence type="ECO:0000313" key="4">
    <source>
        <dbReference type="Proteomes" id="UP000240971"/>
    </source>
</evidence>
<organism evidence="3 4">
    <name type="scientific">Chitinophaga niastensis</name>
    <dbReference type="NCBI Taxonomy" id="536980"/>
    <lineage>
        <taxon>Bacteria</taxon>
        <taxon>Pseudomonadati</taxon>
        <taxon>Bacteroidota</taxon>
        <taxon>Chitinophagia</taxon>
        <taxon>Chitinophagales</taxon>
        <taxon>Chitinophagaceae</taxon>
        <taxon>Chitinophaga</taxon>
    </lineage>
</organism>
<keyword evidence="2" id="KW-1133">Transmembrane helix</keyword>
<sequence length="485" mass="54053">MRENSFHKGFINEKDSPIQIPPVGEGWADMDRRLQASLPSANQFRWAKYMKIAAVVAVTGGIAVALLTVQHTHTHQQAPATAQTTAADSASMARSYITWDTISKQQTVNDPVISGRHTPVWQPGVIAGTDTGTGAEAGTKTEIGIDTDTLQQQQTNHPTLKTTVTNASIAGITLPEKEEKTNAKDIPDNKHQKSSIIALNKSLKKSNAKYIAQTLQQQGENETYTPTTAAITTTGSTAQLLQSLPLAVPDSSKLLKARPDGALSITAGIRTHKDHIQHWQLMLQWAFPVPLAGNAYYFTGPNGNNQAYRMLLPGARIVRQWKNSSVSLDLVPFTSQTYNDHIYQEKTTTDTFGVVRKQIKALTKKFGWSTSLAYHHHISRQWQAAAGIQINYWQKANTYQQRVNKNPILSDPFFNGAKEFVKERSYNLDWQATGEVYYDAPRWQTGIRIGVPINTNRSDTVLTKIKSPVQVQLIFRYKLPHRRNK</sequence>
<dbReference type="RefSeq" id="WP_106530214.1">
    <property type="nucleotide sequence ID" value="NZ_PYAW01000005.1"/>
</dbReference>
<reference evidence="3 4" key="1">
    <citation type="submission" date="2018-03" db="EMBL/GenBank/DDBJ databases">
        <title>Genomic Encyclopedia of Archaeal and Bacterial Type Strains, Phase II (KMG-II): from individual species to whole genera.</title>
        <authorList>
            <person name="Goeker M."/>
        </authorList>
    </citation>
    <scope>NUCLEOTIDE SEQUENCE [LARGE SCALE GENOMIC DNA]</scope>
    <source>
        <strain evidence="3 4">DSM 24859</strain>
    </source>
</reference>
<dbReference type="Proteomes" id="UP000240971">
    <property type="component" value="Unassembled WGS sequence"/>
</dbReference>
<accession>A0A2P8HEX0</accession>
<comment type="caution">
    <text evidence="3">The sequence shown here is derived from an EMBL/GenBank/DDBJ whole genome shotgun (WGS) entry which is preliminary data.</text>
</comment>
<keyword evidence="2" id="KW-0812">Transmembrane</keyword>
<dbReference type="AlphaFoldDB" id="A0A2P8HEX0"/>
<evidence type="ECO:0000256" key="1">
    <source>
        <dbReference type="SAM" id="MobiDB-lite"/>
    </source>
</evidence>
<gene>
    <name evidence="3" type="ORF">CLV51_105149</name>
</gene>
<keyword evidence="2" id="KW-0472">Membrane</keyword>
<dbReference type="EMBL" id="PYAW01000005">
    <property type="protein sequence ID" value="PSL44777.1"/>
    <property type="molecule type" value="Genomic_DNA"/>
</dbReference>
<keyword evidence="4" id="KW-1185">Reference proteome</keyword>
<dbReference type="OrthoDB" id="644873at2"/>
<feature type="transmembrane region" description="Helical" evidence="2">
    <location>
        <begin position="49"/>
        <end position="69"/>
    </location>
</feature>
<protein>
    <submittedName>
        <fullName evidence="3">Uncharacterized protein</fullName>
    </submittedName>
</protein>
<name>A0A2P8HEX0_CHINA</name>
<feature type="compositionally biased region" description="Low complexity" evidence="1">
    <location>
        <begin position="126"/>
        <end position="135"/>
    </location>
</feature>
<feature type="region of interest" description="Disordered" evidence="1">
    <location>
        <begin position="115"/>
        <end position="135"/>
    </location>
</feature>
<evidence type="ECO:0000313" key="3">
    <source>
        <dbReference type="EMBL" id="PSL44777.1"/>
    </source>
</evidence>
<proteinExistence type="predicted"/>